<sequence length="210" mass="23179">TIIGFVSKQQAQEWLQMRPVGTFLCRFSDSELGGVTIAWSAEDPKSPGERQVWNLAPYGTKEINIRTLADRIKDLPQLTHLFPDIPKDQAFSKYYTTDTLPDIKDPEGYIKTHLINTLTTPGAAPMNYDNPSTPQAIYNGPDSPASIYSQPISTPGSNVTSTNNNLMDLGAIAEANEDDMLDAFISLDYNADNLNDMSLMEILPSMMANN</sequence>
<dbReference type="Pfam" id="PF00017">
    <property type="entry name" value="SH2"/>
    <property type="match status" value="1"/>
</dbReference>
<keyword evidence="1 2" id="KW-0727">SH2 domain</keyword>
<dbReference type="AlphaFoldDB" id="A0A8B6BH13"/>
<dbReference type="GO" id="GO:0007165">
    <property type="term" value="P:signal transduction"/>
    <property type="evidence" value="ECO:0007669"/>
    <property type="project" value="InterPro"/>
</dbReference>
<feature type="non-terminal residue" evidence="4">
    <location>
        <position position="1"/>
    </location>
</feature>
<dbReference type="Gene3D" id="3.30.505.10">
    <property type="entry name" value="SH2 domain"/>
    <property type="match status" value="1"/>
</dbReference>
<dbReference type="CDD" id="cd09919">
    <property type="entry name" value="SH2_STAT_family"/>
    <property type="match status" value="1"/>
</dbReference>
<reference evidence="4" key="1">
    <citation type="submission" date="2018-11" db="EMBL/GenBank/DDBJ databases">
        <authorList>
            <person name="Alioto T."/>
            <person name="Alioto T."/>
        </authorList>
    </citation>
    <scope>NUCLEOTIDE SEQUENCE</scope>
</reference>
<dbReference type="EMBL" id="UYJE01000088">
    <property type="protein sequence ID" value="VDH89994.1"/>
    <property type="molecule type" value="Genomic_DNA"/>
</dbReference>
<dbReference type="GO" id="GO:0003700">
    <property type="term" value="F:DNA-binding transcription factor activity"/>
    <property type="evidence" value="ECO:0007669"/>
    <property type="project" value="InterPro"/>
</dbReference>
<protein>
    <submittedName>
        <fullName evidence="4">Signal transducer and activator of transcription 5B</fullName>
    </submittedName>
</protein>
<comment type="caution">
    <text evidence="4">The sequence shown here is derived from an EMBL/GenBank/DDBJ whole genome shotgun (WGS) entry which is preliminary data.</text>
</comment>
<keyword evidence="5" id="KW-1185">Reference proteome</keyword>
<dbReference type="OrthoDB" id="19300at2759"/>
<evidence type="ECO:0000313" key="4">
    <source>
        <dbReference type="EMBL" id="VDH89994.1"/>
    </source>
</evidence>
<gene>
    <name evidence="4" type="ORF">MGAL_10B093535</name>
</gene>
<feature type="domain" description="SH2" evidence="3">
    <location>
        <begin position="1"/>
        <end position="122"/>
    </location>
</feature>
<dbReference type="PROSITE" id="PS50001">
    <property type="entry name" value="SH2"/>
    <property type="match status" value="1"/>
</dbReference>
<dbReference type="InterPro" id="IPR036860">
    <property type="entry name" value="SH2_dom_sf"/>
</dbReference>
<accession>A0A8B6BH13</accession>
<dbReference type="Proteomes" id="UP000596742">
    <property type="component" value="Unassembled WGS sequence"/>
</dbReference>
<evidence type="ECO:0000313" key="5">
    <source>
        <dbReference type="Proteomes" id="UP000596742"/>
    </source>
</evidence>
<evidence type="ECO:0000256" key="2">
    <source>
        <dbReference type="PROSITE-ProRule" id="PRU00191"/>
    </source>
</evidence>
<dbReference type="PANTHER" id="PTHR11801">
    <property type="entry name" value="SIGNAL TRANSDUCER AND ACTIVATOR OF TRANSCRIPTION"/>
    <property type="match status" value="1"/>
</dbReference>
<evidence type="ECO:0000256" key="1">
    <source>
        <dbReference type="ARBA" id="ARBA00022999"/>
    </source>
</evidence>
<dbReference type="InterPro" id="IPR000980">
    <property type="entry name" value="SH2"/>
</dbReference>
<dbReference type="SUPFAM" id="SSF55550">
    <property type="entry name" value="SH2 domain"/>
    <property type="match status" value="1"/>
</dbReference>
<evidence type="ECO:0000259" key="3">
    <source>
        <dbReference type="PROSITE" id="PS50001"/>
    </source>
</evidence>
<organism evidence="4 5">
    <name type="scientific">Mytilus galloprovincialis</name>
    <name type="common">Mediterranean mussel</name>
    <dbReference type="NCBI Taxonomy" id="29158"/>
    <lineage>
        <taxon>Eukaryota</taxon>
        <taxon>Metazoa</taxon>
        <taxon>Spiralia</taxon>
        <taxon>Lophotrochozoa</taxon>
        <taxon>Mollusca</taxon>
        <taxon>Bivalvia</taxon>
        <taxon>Autobranchia</taxon>
        <taxon>Pteriomorphia</taxon>
        <taxon>Mytilida</taxon>
        <taxon>Mytiloidea</taxon>
        <taxon>Mytilidae</taxon>
        <taxon>Mytilinae</taxon>
        <taxon>Mytilus</taxon>
    </lineage>
</organism>
<proteinExistence type="predicted"/>
<dbReference type="InterPro" id="IPR001217">
    <property type="entry name" value="STAT"/>
</dbReference>
<name>A0A8B6BH13_MYTGA</name>